<reference evidence="4 5" key="1">
    <citation type="submission" date="2016-11" db="EMBL/GenBank/DDBJ databases">
        <authorList>
            <person name="Jaros S."/>
            <person name="Januszkiewicz K."/>
            <person name="Wedrychowicz H."/>
        </authorList>
    </citation>
    <scope>NUCLEOTIDE SEQUENCE [LARGE SCALE GENOMIC DNA]</scope>
    <source>
        <strain evidence="4 5">CGMCC 1.10190</strain>
    </source>
</reference>
<sequence length="910" mass="91426">MYKHSLFCALTFSIVIFSYSAGAIATPIASGCTANGETVSCSNLQITLSNQTISIGTASSPSNASGIIGLAVLDVSGIEITNYGNISGFLTGILNAGTIDSFINYGSVTGGLATGIANSGTITVLSNFGSITNGTFPGLNNQGTITTLNNLQGGSTPLIIISDDATSPVHTQLPKNYNIIIKSPSEYGKLAEGGGGTSTSTMNFGIYSDSVVAAATYSSVLDGILASNLANTQGVFGAYDWSLVNSSGTLWDLIFTPAFIPPATVPNIDRGLSFTLADIGTAAQPVFDGGSLTLAAGNSSSQAFAVQGAGGVITAPANGTASLSGAFSGAGGLTFEGAGEVVLSGNNTYSGGTTVASGALGIAGDSALGTGAVYVAAPAMLHGTGTIAGPITVAGTFKPGNSPGYIRANSSVTMVSGSTYQQDIAGTVQASGTSPADTGYYSFLSTGGQFAIGADTTLSPRLADLFTPSEPGYGSAAYTPALGDRFRIVTADGGIAGRFSTLTQPAQLAPGTQFIAFYNLADSNSLDLALVPTSYAATLSAGNANTRAAASALDQMRDLNQSGAASGRQDEVLYAASGQNAASLASFTQSLSGQVYGATLAAAPQAALRLQQAVVARLGESRAQAGASQGSSAQAVAPDGKVWVDLVYQGGHRSGDDYASSHSSSLFQAVVGTDTRLAQGATVGGGVAFSNTSVSASQGSGTVQEGSLFLYGNLPVQDFVVDGMASFGLTTTDASRHNLTGYGGKFKANDAWGNSALLSVGISRPWAWQDTVLTPYARLTWQRVAQSSFNEESSPAALDIGRYTGNGVRGVLGLAAGSLASDPLAEAYTYKAYAGVGADAGGLIRPRLDAALGGIATTIYAPTVGRTFVQAGVHGTARFARNAYAYLGVSGEARRGATLGAVNAGLRVAF</sequence>
<proteinExistence type="predicted"/>
<dbReference type="Pfam" id="PF03797">
    <property type="entry name" value="Autotransporter"/>
    <property type="match status" value="1"/>
</dbReference>
<dbReference type="PROSITE" id="PS51208">
    <property type="entry name" value="AUTOTRANSPORTER"/>
    <property type="match status" value="1"/>
</dbReference>
<dbReference type="AlphaFoldDB" id="A0A1M5YJV3"/>
<dbReference type="Pfam" id="PF12951">
    <property type="entry name" value="PATR"/>
    <property type="match status" value="1"/>
</dbReference>
<dbReference type="NCBIfam" id="TIGR02601">
    <property type="entry name" value="autotrns_rpt"/>
    <property type="match status" value="1"/>
</dbReference>
<dbReference type="SMART" id="SM00869">
    <property type="entry name" value="Autotransporter"/>
    <property type="match status" value="1"/>
</dbReference>
<feature type="signal peptide" evidence="2">
    <location>
        <begin position="1"/>
        <end position="23"/>
    </location>
</feature>
<dbReference type="InterPro" id="IPR036709">
    <property type="entry name" value="Autotransporte_beta_dom_sf"/>
</dbReference>
<dbReference type="PROSITE" id="PS51257">
    <property type="entry name" value="PROKAR_LIPOPROTEIN"/>
    <property type="match status" value="1"/>
</dbReference>
<evidence type="ECO:0000313" key="5">
    <source>
        <dbReference type="Proteomes" id="UP000184226"/>
    </source>
</evidence>
<dbReference type="Proteomes" id="UP000184226">
    <property type="component" value="Unassembled WGS sequence"/>
</dbReference>
<dbReference type="SUPFAM" id="SSF51126">
    <property type="entry name" value="Pectin lyase-like"/>
    <property type="match status" value="1"/>
</dbReference>
<dbReference type="Gene3D" id="2.40.128.130">
    <property type="entry name" value="Autotransporter beta-domain"/>
    <property type="match status" value="1"/>
</dbReference>
<evidence type="ECO:0000256" key="1">
    <source>
        <dbReference type="ARBA" id="ARBA00022729"/>
    </source>
</evidence>
<dbReference type="STRING" id="658167.SAMN04488135_109168"/>
<keyword evidence="5" id="KW-1185">Reference proteome</keyword>
<dbReference type="EMBL" id="FQXE01000009">
    <property type="protein sequence ID" value="SHI12317.1"/>
    <property type="molecule type" value="Genomic_DNA"/>
</dbReference>
<dbReference type="InterPro" id="IPR005546">
    <property type="entry name" value="Autotransporte_beta"/>
</dbReference>
<gene>
    <name evidence="4" type="ORF">SAMN04488135_109168</name>
</gene>
<dbReference type="InterPro" id="IPR011050">
    <property type="entry name" value="Pectin_lyase_fold/virulence"/>
</dbReference>
<evidence type="ECO:0000259" key="3">
    <source>
        <dbReference type="PROSITE" id="PS51208"/>
    </source>
</evidence>
<protein>
    <submittedName>
        <fullName evidence="4">Autotransporter-associated beta strand repeat-containing protein</fullName>
    </submittedName>
</protein>
<evidence type="ECO:0000313" key="4">
    <source>
        <dbReference type="EMBL" id="SHI12317.1"/>
    </source>
</evidence>
<feature type="domain" description="Autotransporter" evidence="3">
    <location>
        <begin position="635"/>
        <end position="910"/>
    </location>
</feature>
<organism evidence="4 5">
    <name type="scientific">Pollutimonas bauzanensis</name>
    <dbReference type="NCBI Taxonomy" id="658167"/>
    <lineage>
        <taxon>Bacteria</taxon>
        <taxon>Pseudomonadati</taxon>
        <taxon>Pseudomonadota</taxon>
        <taxon>Betaproteobacteria</taxon>
        <taxon>Burkholderiales</taxon>
        <taxon>Alcaligenaceae</taxon>
        <taxon>Pollutimonas</taxon>
    </lineage>
</organism>
<name>A0A1M5YJV3_9BURK</name>
<dbReference type="InterPro" id="IPR013425">
    <property type="entry name" value="Autotrns_rpt"/>
</dbReference>
<keyword evidence="1 2" id="KW-0732">Signal</keyword>
<feature type="chain" id="PRO_5012138433" evidence="2">
    <location>
        <begin position="24"/>
        <end position="910"/>
    </location>
</feature>
<accession>A0A1M5YJV3</accession>
<dbReference type="OrthoDB" id="8613300at2"/>
<dbReference type="SUPFAM" id="SSF103515">
    <property type="entry name" value="Autotransporter"/>
    <property type="match status" value="1"/>
</dbReference>
<evidence type="ECO:0000256" key="2">
    <source>
        <dbReference type="SAM" id="SignalP"/>
    </source>
</evidence>